<name>A0A2B4SAS3_STYPI</name>
<feature type="compositionally biased region" description="Basic and acidic residues" evidence="1">
    <location>
        <begin position="1"/>
        <end position="15"/>
    </location>
</feature>
<protein>
    <recommendedName>
        <fullName evidence="2">DUF5641 domain-containing protein</fullName>
    </recommendedName>
</protein>
<feature type="region of interest" description="Disordered" evidence="1">
    <location>
        <begin position="99"/>
        <end position="130"/>
    </location>
</feature>
<dbReference type="InterPro" id="IPR043502">
    <property type="entry name" value="DNA/RNA_pol_sf"/>
</dbReference>
<keyword evidence="4" id="KW-1185">Reference proteome</keyword>
<comment type="caution">
    <text evidence="3">The sequence shown here is derived from an EMBL/GenBank/DDBJ whole genome shotgun (WGS) entry which is preliminary data.</text>
</comment>
<feature type="region of interest" description="Disordered" evidence="1">
    <location>
        <begin position="54"/>
        <end position="77"/>
    </location>
</feature>
<dbReference type="STRING" id="50429.A0A2B4SAS3"/>
<dbReference type="Proteomes" id="UP000225706">
    <property type="component" value="Unassembled WGS sequence"/>
</dbReference>
<dbReference type="PANTHER" id="PTHR47331:SF1">
    <property type="entry name" value="GAG-LIKE PROTEIN"/>
    <property type="match status" value="1"/>
</dbReference>
<feature type="compositionally biased region" description="Basic and acidic residues" evidence="1">
    <location>
        <begin position="67"/>
        <end position="76"/>
    </location>
</feature>
<dbReference type="PANTHER" id="PTHR47331">
    <property type="entry name" value="PHD-TYPE DOMAIN-CONTAINING PROTEIN"/>
    <property type="match status" value="1"/>
</dbReference>
<gene>
    <name evidence="3" type="ORF">AWC38_SpisGene9681</name>
</gene>
<evidence type="ECO:0000259" key="2">
    <source>
        <dbReference type="Pfam" id="PF18701"/>
    </source>
</evidence>
<evidence type="ECO:0000313" key="4">
    <source>
        <dbReference type="Proteomes" id="UP000225706"/>
    </source>
</evidence>
<dbReference type="AlphaFoldDB" id="A0A2B4SAS3"/>
<feature type="region of interest" description="Disordered" evidence="1">
    <location>
        <begin position="1"/>
        <end position="39"/>
    </location>
</feature>
<feature type="compositionally biased region" description="Basic and acidic residues" evidence="1">
    <location>
        <begin position="316"/>
        <end position="328"/>
    </location>
</feature>
<dbReference type="OrthoDB" id="5985364at2759"/>
<dbReference type="SUPFAM" id="SSF56672">
    <property type="entry name" value="DNA/RNA polymerases"/>
    <property type="match status" value="1"/>
</dbReference>
<feature type="compositionally biased region" description="Basic and acidic residues" evidence="1">
    <location>
        <begin position="121"/>
        <end position="130"/>
    </location>
</feature>
<dbReference type="EMBL" id="LSMT01000145">
    <property type="protein sequence ID" value="PFX25687.1"/>
    <property type="molecule type" value="Genomic_DNA"/>
</dbReference>
<dbReference type="Pfam" id="PF18701">
    <property type="entry name" value="DUF5641"/>
    <property type="match status" value="1"/>
</dbReference>
<feature type="compositionally biased region" description="Low complexity" evidence="1">
    <location>
        <begin position="24"/>
        <end position="33"/>
    </location>
</feature>
<evidence type="ECO:0000256" key="1">
    <source>
        <dbReference type="SAM" id="MobiDB-lite"/>
    </source>
</evidence>
<evidence type="ECO:0000313" key="3">
    <source>
        <dbReference type="EMBL" id="PFX25687.1"/>
    </source>
</evidence>
<sequence length="1084" mass="123761">MQSDRETQKHEDEISIKSGKTHRSSVSSKASSSSRKEKLREALLAKKKLELAKRRAEEEAELAKQNAKNELRRSEDEATLAELDWKIERDYDEGTGLLGANNEVPPNYGTDKLPFQHSRKPALEESEPSRLDISKRRCKTMPYVTPVDYSTPFDKVPVHISPMRENKEDRLPVTNSCLSCHEDLNSFQCKPKSFPVTKQEENTPKDHVAAMWKVQLLNGFVPTQFSDNPAEFPSFREQTRTHLESELLTDAQRVEYLPKFLKGEALKVIQRNRGCSYDDLMKTLEERFGQPIQVSQACIEDLVSGPRLTYGDSENDSGRRFRTRDQKGDVANNNANQQVPPAATPPLQLQGSRQEIEPPAGNKHQSHPVEGCGRDIDVSEAYVLPDLNQSEQVLPEKVDFKDYRHLQVGTQHEDPVERFWKIEYYGATRTGDKPLSIEDKRALKIPEDTTTFVNGHYEVGLLWREDEPRLPNSYTLAKRRLELLRRRLTKPESRELAAKYREVMDEYISKGYARKLSPEQAAMETSYTWYLPHHPVINLNKPGKLRIVFDAAAEFEGTSLNKKLIQSPDMTKSLIGVLLRFRQGKVGLAADVEAMFHQPPDVYVMEVHIFGATSSPCVTNSVLRRTAADNAERFERGVTAIVEKNFYVSDALPSFKDENLAARAASSLAEMLGSGGFRLTKFISNSKDTLSKIPAERRAKPELNLDLDELSVERALGVRWFVETDQLGFEIKNVTRPEKKRGILSTVCSLYDPLDFAAPVALTARALIQDVWMAKLDWDQPLNEHFVNRWRSWTTQLQFLSELRIPRCYFPPRFDALRCKLQLHIFSDASEAGYGAAAYLRIQDPDVPVHCSFVMGEAINAPIKFTSIPRLELQAPVLATRLNKMLREELDLCFRETNMSGIWERMVRSAKTVLKAIVGTQVVTEPVLETLFTEVERVLNGLALTANSDDPNDLQPLTPAHFLMQRKSICLPPSAFEKADNYRRKWKQVQFLADLFWKRWLREYLPTLQIRGKWRKALPNLKPNALVLLFDENAPRGHWSLGRVLKTYPGPDRMVRTARVKSKDSVFIRPIQKLCLLENDFGKT</sequence>
<feature type="domain" description="DUF5641" evidence="2">
    <location>
        <begin position="985"/>
        <end position="1077"/>
    </location>
</feature>
<dbReference type="InterPro" id="IPR040676">
    <property type="entry name" value="DUF5641"/>
</dbReference>
<proteinExistence type="predicted"/>
<feature type="region of interest" description="Disordered" evidence="1">
    <location>
        <begin position="306"/>
        <end position="372"/>
    </location>
</feature>
<dbReference type="Pfam" id="PF05380">
    <property type="entry name" value="Peptidase_A17"/>
    <property type="match status" value="1"/>
</dbReference>
<reference evidence="4" key="1">
    <citation type="journal article" date="2017" name="bioRxiv">
        <title>Comparative analysis of the genomes of Stylophora pistillata and Acropora digitifera provides evidence for extensive differences between species of corals.</title>
        <authorList>
            <person name="Voolstra C.R."/>
            <person name="Li Y."/>
            <person name="Liew Y.J."/>
            <person name="Baumgarten S."/>
            <person name="Zoccola D."/>
            <person name="Flot J.-F."/>
            <person name="Tambutte S."/>
            <person name="Allemand D."/>
            <person name="Aranda M."/>
        </authorList>
    </citation>
    <scope>NUCLEOTIDE SEQUENCE [LARGE SCALE GENOMIC DNA]</scope>
</reference>
<organism evidence="3 4">
    <name type="scientific">Stylophora pistillata</name>
    <name type="common">Smooth cauliflower coral</name>
    <dbReference type="NCBI Taxonomy" id="50429"/>
    <lineage>
        <taxon>Eukaryota</taxon>
        <taxon>Metazoa</taxon>
        <taxon>Cnidaria</taxon>
        <taxon>Anthozoa</taxon>
        <taxon>Hexacorallia</taxon>
        <taxon>Scleractinia</taxon>
        <taxon>Astrocoeniina</taxon>
        <taxon>Pocilloporidae</taxon>
        <taxon>Stylophora</taxon>
    </lineage>
</organism>
<dbReference type="InterPro" id="IPR008042">
    <property type="entry name" value="Retrotrans_Pao"/>
</dbReference>
<feature type="compositionally biased region" description="Low complexity" evidence="1">
    <location>
        <begin position="330"/>
        <end position="341"/>
    </location>
</feature>
<accession>A0A2B4SAS3</accession>